<dbReference type="InterPro" id="IPR029063">
    <property type="entry name" value="SAM-dependent_MTases_sf"/>
</dbReference>
<evidence type="ECO:0000313" key="1">
    <source>
        <dbReference type="EMBL" id="NYZ20123.1"/>
    </source>
</evidence>
<protein>
    <recommendedName>
        <fullName evidence="3">Class I SAM-dependent methyltransferase</fullName>
    </recommendedName>
</protein>
<reference evidence="1 2" key="1">
    <citation type="submission" date="2020-05" db="EMBL/GenBank/DDBJ databases">
        <title>Azospirillum oleiclasticum sp. nov, a nitrogen-fixing and heavy crude oil-emulsifying bacterium isolated from the crude oil of Yumen Oilfield.</title>
        <authorList>
            <person name="Wu D."/>
            <person name="Cai M."/>
            <person name="Zhang X."/>
        </authorList>
    </citation>
    <scope>NUCLEOTIDE SEQUENCE [LARGE SCALE GENOMIC DNA]</scope>
    <source>
        <strain evidence="1 2">ROY-1-1-2</strain>
    </source>
</reference>
<keyword evidence="2" id="KW-1185">Reference proteome</keyword>
<dbReference type="SUPFAM" id="SSF53335">
    <property type="entry name" value="S-adenosyl-L-methionine-dependent methyltransferases"/>
    <property type="match status" value="1"/>
</dbReference>
<dbReference type="Proteomes" id="UP000584642">
    <property type="component" value="Unassembled WGS sequence"/>
</dbReference>
<dbReference type="EMBL" id="JABFDB010000006">
    <property type="protein sequence ID" value="NYZ20123.1"/>
    <property type="molecule type" value="Genomic_DNA"/>
</dbReference>
<name>A0ABX2TAA2_9PROT</name>
<dbReference type="RefSeq" id="WP_180281894.1">
    <property type="nucleotide sequence ID" value="NZ_JABFDB010000006.1"/>
</dbReference>
<proteinExistence type="predicted"/>
<evidence type="ECO:0008006" key="3">
    <source>
        <dbReference type="Google" id="ProtNLM"/>
    </source>
</evidence>
<organism evidence="1 2">
    <name type="scientific">Azospirillum oleiclasticum</name>
    <dbReference type="NCBI Taxonomy" id="2735135"/>
    <lineage>
        <taxon>Bacteria</taxon>
        <taxon>Pseudomonadati</taxon>
        <taxon>Pseudomonadota</taxon>
        <taxon>Alphaproteobacteria</taxon>
        <taxon>Rhodospirillales</taxon>
        <taxon>Azospirillaceae</taxon>
        <taxon>Azospirillum</taxon>
    </lineage>
</organism>
<sequence>MGDGFGGGAIFNRASPSSHKSCVDRIIAGYLRPGQPARILDVGGTDRGFRRRATLPPKSRVVIANPEVGVGADYDYVHLIPPKEGNFDLAMIFGVMMYMERDSLLTLLRNVRQRLRGGGILLVAEPDPKSVSGYFDAGLKKIGHSVLNTRKFIFYSKADTTALLLEAGFGETRERDDLRPSLVLPPYYVIAAKNGESGRR</sequence>
<gene>
    <name evidence="1" type="ORF">HND93_10390</name>
</gene>
<evidence type="ECO:0000313" key="2">
    <source>
        <dbReference type="Proteomes" id="UP000584642"/>
    </source>
</evidence>
<comment type="caution">
    <text evidence="1">The sequence shown here is derived from an EMBL/GenBank/DDBJ whole genome shotgun (WGS) entry which is preliminary data.</text>
</comment>
<accession>A0ABX2TAA2</accession>
<dbReference type="Gene3D" id="3.40.50.150">
    <property type="entry name" value="Vaccinia Virus protein VP39"/>
    <property type="match status" value="1"/>
</dbReference>